<reference evidence="1 2" key="1">
    <citation type="submission" date="2017-03" db="EMBL/GenBank/DDBJ databases">
        <title>Genome sequence of Sphingomonas dokdonensis DSM 21029.</title>
        <authorList>
            <person name="Poehlein A."/>
            <person name="Wuebbeler J.H."/>
            <person name="Steinbuechel A."/>
            <person name="Daniel R."/>
        </authorList>
    </citation>
    <scope>NUCLEOTIDE SEQUENCE [LARGE SCALE GENOMIC DNA]</scope>
    <source>
        <strain evidence="1 2">DSM 21029</strain>
    </source>
</reference>
<dbReference type="EMBL" id="NBBI01000005">
    <property type="protein sequence ID" value="OWK28877.1"/>
    <property type="molecule type" value="Genomic_DNA"/>
</dbReference>
<accession>A0A245ZGK1</accession>
<evidence type="ECO:0000313" key="1">
    <source>
        <dbReference type="EMBL" id="OWK28877.1"/>
    </source>
</evidence>
<evidence type="ECO:0000313" key="2">
    <source>
        <dbReference type="Proteomes" id="UP000197290"/>
    </source>
</evidence>
<proteinExistence type="predicted"/>
<name>A0A245ZGK1_9SPHN</name>
<protein>
    <submittedName>
        <fullName evidence="1">Uncharacterized protein</fullName>
    </submittedName>
</protein>
<comment type="caution">
    <text evidence="1">The sequence shown here is derived from an EMBL/GenBank/DDBJ whole genome shotgun (WGS) entry which is preliminary data.</text>
</comment>
<organism evidence="1 2">
    <name type="scientific">Sphingomonas dokdonensis</name>
    <dbReference type="NCBI Taxonomy" id="344880"/>
    <lineage>
        <taxon>Bacteria</taxon>
        <taxon>Pseudomonadati</taxon>
        <taxon>Pseudomonadota</taxon>
        <taxon>Alphaproteobacteria</taxon>
        <taxon>Sphingomonadales</taxon>
        <taxon>Sphingomonadaceae</taxon>
        <taxon>Sphingomonas</taxon>
    </lineage>
</organism>
<gene>
    <name evidence="1" type="ORF">SPDO_27130</name>
</gene>
<dbReference type="RefSeq" id="WP_088368020.1">
    <property type="nucleotide sequence ID" value="NZ_NBBI01000005.1"/>
</dbReference>
<sequence>MQPVFFVLAIMGCGDDSSGCAEARIEPARYTTVQQCQAAAPAALARATDLMFPMISAACKASGPQWVAKGEGSPRG</sequence>
<dbReference type="AlphaFoldDB" id="A0A245ZGK1"/>
<dbReference type="Proteomes" id="UP000197290">
    <property type="component" value="Unassembled WGS sequence"/>
</dbReference>
<dbReference type="OrthoDB" id="7916376at2"/>
<keyword evidence="2" id="KW-1185">Reference proteome</keyword>